<dbReference type="GO" id="GO:0016788">
    <property type="term" value="F:hydrolase activity, acting on ester bonds"/>
    <property type="evidence" value="ECO:0007669"/>
    <property type="project" value="InterPro"/>
</dbReference>
<reference evidence="1" key="1">
    <citation type="submission" date="2018-05" db="EMBL/GenBank/DDBJ databases">
        <authorList>
            <person name="Lanie J.A."/>
            <person name="Ng W.-L."/>
            <person name="Kazmierczak K.M."/>
            <person name="Andrzejewski T.M."/>
            <person name="Davidsen T.M."/>
            <person name="Wayne K.J."/>
            <person name="Tettelin H."/>
            <person name="Glass J.I."/>
            <person name="Rusch D."/>
            <person name="Podicherti R."/>
            <person name="Tsui H.-C.T."/>
            <person name="Winkler M.E."/>
        </authorList>
    </citation>
    <scope>NUCLEOTIDE SEQUENCE</scope>
</reference>
<dbReference type="InterPro" id="IPR032466">
    <property type="entry name" value="Metal_Hydrolase"/>
</dbReference>
<dbReference type="Pfam" id="PF01026">
    <property type="entry name" value="TatD_DNase"/>
    <property type="match status" value="1"/>
</dbReference>
<dbReference type="Gene3D" id="3.20.20.140">
    <property type="entry name" value="Metal-dependent hydrolases"/>
    <property type="match status" value="1"/>
</dbReference>
<proteinExistence type="predicted"/>
<dbReference type="PANTHER" id="PTHR46124">
    <property type="entry name" value="D-AMINOACYL-TRNA DEACYLASE"/>
    <property type="match status" value="1"/>
</dbReference>
<accession>A0A383A8T3</accession>
<sequence length="110" mass="11928">MRLFDCHTHLDKYPESELEGILYRAREVGVGGAIIAGTTIESSLHSVRLAENNPSLFAAIGIHPMDITIPFDHTALQTLSELALNDRVMAISEVGLDGLEGAPDTTLQEE</sequence>
<organism evidence="1">
    <name type="scientific">marine metagenome</name>
    <dbReference type="NCBI Taxonomy" id="408172"/>
    <lineage>
        <taxon>unclassified sequences</taxon>
        <taxon>metagenomes</taxon>
        <taxon>ecological metagenomes</taxon>
    </lineage>
</organism>
<evidence type="ECO:0008006" key="2">
    <source>
        <dbReference type="Google" id="ProtNLM"/>
    </source>
</evidence>
<dbReference type="GO" id="GO:0005829">
    <property type="term" value="C:cytosol"/>
    <property type="evidence" value="ECO:0007669"/>
    <property type="project" value="TreeGrafter"/>
</dbReference>
<feature type="non-terminal residue" evidence="1">
    <location>
        <position position="110"/>
    </location>
</feature>
<dbReference type="EMBL" id="UINC01190231">
    <property type="protein sequence ID" value="SVE04286.1"/>
    <property type="molecule type" value="Genomic_DNA"/>
</dbReference>
<dbReference type="AlphaFoldDB" id="A0A383A8T3"/>
<evidence type="ECO:0000313" key="1">
    <source>
        <dbReference type="EMBL" id="SVE04286.1"/>
    </source>
</evidence>
<gene>
    <name evidence="1" type="ORF">METZ01_LOCUS457140</name>
</gene>
<name>A0A383A8T3_9ZZZZ</name>
<dbReference type="InterPro" id="IPR001130">
    <property type="entry name" value="TatD-like"/>
</dbReference>
<dbReference type="SUPFAM" id="SSF51556">
    <property type="entry name" value="Metallo-dependent hydrolases"/>
    <property type="match status" value="1"/>
</dbReference>
<protein>
    <recommendedName>
        <fullName evidence="2">Hydrolase TatD</fullName>
    </recommendedName>
</protein>
<dbReference type="PANTHER" id="PTHR46124:SF2">
    <property type="entry name" value="D-AMINOACYL-TRNA DEACYLASE"/>
    <property type="match status" value="1"/>
</dbReference>